<name>A0A4R6AWF2_9RHOB</name>
<keyword evidence="9" id="KW-0444">Lipid biosynthesis</keyword>
<comment type="subcellular location">
    <subcellularLocation>
        <location evidence="2">Cell membrane</location>
        <topology evidence="2">Multi-pass membrane protein</topology>
    </subcellularLocation>
</comment>
<evidence type="ECO:0000256" key="3">
    <source>
        <dbReference type="ARBA" id="ARBA00005119"/>
    </source>
</evidence>
<evidence type="ECO:0000256" key="1">
    <source>
        <dbReference type="ARBA" id="ARBA00001698"/>
    </source>
</evidence>
<gene>
    <name evidence="20" type="ORF">E2L05_13440</name>
</gene>
<keyword evidence="11 18" id="KW-0812">Transmembrane</keyword>
<keyword evidence="17" id="KW-1208">Phospholipid metabolism</keyword>
<feature type="transmembrane region" description="Helical" evidence="19">
    <location>
        <begin position="20"/>
        <end position="50"/>
    </location>
</feature>
<evidence type="ECO:0000256" key="18">
    <source>
        <dbReference type="RuleBase" id="RU003938"/>
    </source>
</evidence>
<dbReference type="EMBL" id="SMZO01000032">
    <property type="protein sequence ID" value="TDL86353.1"/>
    <property type="molecule type" value="Genomic_DNA"/>
</dbReference>
<keyword evidence="16" id="KW-0594">Phospholipid biosynthesis</keyword>
<protein>
    <recommendedName>
        <fullName evidence="7 18">Phosphatidate cytidylyltransferase</fullName>
        <ecNumber evidence="6 18">2.7.7.41</ecNumber>
    </recommendedName>
</protein>
<keyword evidence="8" id="KW-1003">Cell membrane</keyword>
<dbReference type="GO" id="GO:0004605">
    <property type="term" value="F:phosphatidate cytidylyltransferase activity"/>
    <property type="evidence" value="ECO:0007669"/>
    <property type="project" value="UniProtKB-EC"/>
</dbReference>
<dbReference type="OrthoDB" id="9799199at2"/>
<dbReference type="Proteomes" id="UP000294562">
    <property type="component" value="Unassembled WGS sequence"/>
</dbReference>
<evidence type="ECO:0000256" key="9">
    <source>
        <dbReference type="ARBA" id="ARBA00022516"/>
    </source>
</evidence>
<evidence type="ECO:0000256" key="15">
    <source>
        <dbReference type="ARBA" id="ARBA00023136"/>
    </source>
</evidence>
<evidence type="ECO:0000256" key="17">
    <source>
        <dbReference type="ARBA" id="ARBA00023264"/>
    </source>
</evidence>
<evidence type="ECO:0000313" key="21">
    <source>
        <dbReference type="Proteomes" id="UP000294562"/>
    </source>
</evidence>
<proteinExistence type="inferred from homology"/>
<keyword evidence="15 19" id="KW-0472">Membrane</keyword>
<evidence type="ECO:0000256" key="11">
    <source>
        <dbReference type="ARBA" id="ARBA00022692"/>
    </source>
</evidence>
<dbReference type="PROSITE" id="PS01315">
    <property type="entry name" value="CDS"/>
    <property type="match status" value="1"/>
</dbReference>
<dbReference type="EC" id="2.7.7.41" evidence="6 18"/>
<dbReference type="UniPathway" id="UPA00557">
    <property type="reaction ID" value="UER00614"/>
</dbReference>
<dbReference type="RefSeq" id="WP_133343420.1">
    <property type="nucleotide sequence ID" value="NZ_SMZO01000032.1"/>
</dbReference>
<evidence type="ECO:0000256" key="10">
    <source>
        <dbReference type="ARBA" id="ARBA00022679"/>
    </source>
</evidence>
<dbReference type="GO" id="GO:0016024">
    <property type="term" value="P:CDP-diacylglycerol biosynthetic process"/>
    <property type="evidence" value="ECO:0007669"/>
    <property type="project" value="UniProtKB-UniPathway"/>
</dbReference>
<dbReference type="AlphaFoldDB" id="A0A4R6AWF2"/>
<comment type="pathway">
    <text evidence="3 18">Phospholipid metabolism; CDP-diacylglycerol biosynthesis; CDP-diacylglycerol from sn-glycerol 3-phosphate: step 3/3.</text>
</comment>
<feature type="transmembrane region" description="Helical" evidence="19">
    <location>
        <begin position="132"/>
        <end position="152"/>
    </location>
</feature>
<feature type="transmembrane region" description="Helical" evidence="19">
    <location>
        <begin position="62"/>
        <end position="82"/>
    </location>
</feature>
<keyword evidence="10 18" id="KW-0808">Transferase</keyword>
<feature type="transmembrane region" description="Helical" evidence="19">
    <location>
        <begin position="172"/>
        <end position="197"/>
    </location>
</feature>
<sequence length="262" mass="27570">MTPQSAGKWGDLAPRLTTSVVLIAIGVFTIYLGGVWFAGLVALAIGLIGWELSEMAQATRPRLIGIVAGLCCLGVLWLPDGWGLPLVIVPVLVAQSGLKRAHLSHAIFLTLAILAGYGLVDLRGEASPNWLVWLIMIVAVTDIFGYFAGRLIGGPKFWPRVSPKKTWSGTVAGWFGALCVGFVALMSGSVGPEILAISVAVSMASQLGDVAESAMKRHVGVKDSSNLLPGHGGVFDRFDGVLGASVFLLLVEQIIDFPPVAL</sequence>
<evidence type="ECO:0000256" key="7">
    <source>
        <dbReference type="ARBA" id="ARBA00019373"/>
    </source>
</evidence>
<dbReference type="PANTHER" id="PTHR46382:SF1">
    <property type="entry name" value="PHOSPHATIDATE CYTIDYLYLTRANSFERASE"/>
    <property type="match status" value="1"/>
</dbReference>
<feature type="transmembrane region" description="Helical" evidence="19">
    <location>
        <begin position="102"/>
        <end position="120"/>
    </location>
</feature>
<keyword evidence="21" id="KW-1185">Reference proteome</keyword>
<accession>A0A4R6AWF2</accession>
<comment type="caution">
    <text evidence="20">The sequence shown here is derived from an EMBL/GenBank/DDBJ whole genome shotgun (WGS) entry which is preliminary data.</text>
</comment>
<comment type="similarity">
    <text evidence="5 18">Belongs to the CDS family.</text>
</comment>
<organism evidence="20 21">
    <name type="scientific">Meridianimarinicoccus aquatilis</name>
    <dbReference type="NCBI Taxonomy" id="2552766"/>
    <lineage>
        <taxon>Bacteria</taxon>
        <taxon>Pseudomonadati</taxon>
        <taxon>Pseudomonadota</taxon>
        <taxon>Alphaproteobacteria</taxon>
        <taxon>Rhodobacterales</taxon>
        <taxon>Paracoccaceae</taxon>
        <taxon>Meridianimarinicoccus</taxon>
    </lineage>
</organism>
<comment type="catalytic activity">
    <reaction evidence="1 18">
        <text>a 1,2-diacyl-sn-glycero-3-phosphate + CTP + H(+) = a CDP-1,2-diacyl-sn-glycerol + diphosphate</text>
        <dbReference type="Rhea" id="RHEA:16229"/>
        <dbReference type="ChEBI" id="CHEBI:15378"/>
        <dbReference type="ChEBI" id="CHEBI:33019"/>
        <dbReference type="ChEBI" id="CHEBI:37563"/>
        <dbReference type="ChEBI" id="CHEBI:58332"/>
        <dbReference type="ChEBI" id="CHEBI:58608"/>
        <dbReference type="EC" id="2.7.7.41"/>
    </reaction>
</comment>
<dbReference type="GO" id="GO:0005886">
    <property type="term" value="C:plasma membrane"/>
    <property type="evidence" value="ECO:0007669"/>
    <property type="project" value="UniProtKB-SubCell"/>
</dbReference>
<evidence type="ECO:0000256" key="13">
    <source>
        <dbReference type="ARBA" id="ARBA00022989"/>
    </source>
</evidence>
<keyword evidence="14" id="KW-0443">Lipid metabolism</keyword>
<comment type="pathway">
    <text evidence="4">Lipid metabolism.</text>
</comment>
<evidence type="ECO:0000256" key="8">
    <source>
        <dbReference type="ARBA" id="ARBA00022475"/>
    </source>
</evidence>
<dbReference type="InterPro" id="IPR000374">
    <property type="entry name" value="PC_trans"/>
</dbReference>
<evidence type="ECO:0000256" key="5">
    <source>
        <dbReference type="ARBA" id="ARBA00010185"/>
    </source>
</evidence>
<evidence type="ECO:0000256" key="4">
    <source>
        <dbReference type="ARBA" id="ARBA00005189"/>
    </source>
</evidence>
<evidence type="ECO:0000256" key="19">
    <source>
        <dbReference type="SAM" id="Phobius"/>
    </source>
</evidence>
<dbReference type="Pfam" id="PF01148">
    <property type="entry name" value="CTP_transf_1"/>
    <property type="match status" value="1"/>
</dbReference>
<evidence type="ECO:0000256" key="6">
    <source>
        <dbReference type="ARBA" id="ARBA00012487"/>
    </source>
</evidence>
<evidence type="ECO:0000256" key="16">
    <source>
        <dbReference type="ARBA" id="ARBA00023209"/>
    </source>
</evidence>
<dbReference type="PANTHER" id="PTHR46382">
    <property type="entry name" value="PHOSPHATIDATE CYTIDYLYLTRANSFERASE"/>
    <property type="match status" value="1"/>
</dbReference>
<evidence type="ECO:0000256" key="2">
    <source>
        <dbReference type="ARBA" id="ARBA00004651"/>
    </source>
</evidence>
<reference evidence="20 21" key="1">
    <citation type="submission" date="2019-03" db="EMBL/GenBank/DDBJ databases">
        <title>Rhodobacteraceae bacterium SM1902, a new member of the family Rhodobacteraceae isolated from Yantai.</title>
        <authorList>
            <person name="Sun Y."/>
        </authorList>
    </citation>
    <scope>NUCLEOTIDE SEQUENCE [LARGE SCALE GENOMIC DNA]</scope>
    <source>
        <strain evidence="20 21">SM1902</strain>
    </source>
</reference>
<evidence type="ECO:0000256" key="14">
    <source>
        <dbReference type="ARBA" id="ARBA00023098"/>
    </source>
</evidence>
<evidence type="ECO:0000313" key="20">
    <source>
        <dbReference type="EMBL" id="TDL86353.1"/>
    </source>
</evidence>
<evidence type="ECO:0000256" key="12">
    <source>
        <dbReference type="ARBA" id="ARBA00022695"/>
    </source>
</evidence>
<keyword evidence="12 18" id="KW-0548">Nucleotidyltransferase</keyword>
<keyword evidence="13 19" id="KW-1133">Transmembrane helix</keyword>